<proteinExistence type="predicted"/>
<dbReference type="Proteomes" id="UP000006327">
    <property type="component" value="Unassembled WGS sequence"/>
</dbReference>
<dbReference type="Pfam" id="PF05494">
    <property type="entry name" value="MlaC"/>
    <property type="match status" value="1"/>
</dbReference>
<organism evidence="1 2">
    <name type="scientific">Paraglaciecola arctica BSs20135</name>
    <dbReference type="NCBI Taxonomy" id="493475"/>
    <lineage>
        <taxon>Bacteria</taxon>
        <taxon>Pseudomonadati</taxon>
        <taxon>Pseudomonadota</taxon>
        <taxon>Gammaproteobacteria</taxon>
        <taxon>Alteromonadales</taxon>
        <taxon>Alteromonadaceae</taxon>
        <taxon>Paraglaciecola</taxon>
    </lineage>
</organism>
<name>K6XKR2_9ALTE</name>
<dbReference type="OrthoDB" id="9787053at2"/>
<dbReference type="AlphaFoldDB" id="K6XKR2"/>
<dbReference type="InterPro" id="IPR008869">
    <property type="entry name" value="MlaC/ttg2D"/>
</dbReference>
<evidence type="ECO:0000313" key="2">
    <source>
        <dbReference type="Proteomes" id="UP000006327"/>
    </source>
</evidence>
<dbReference type="STRING" id="493475.GARC_4302"/>
<accession>K6XKR2</accession>
<reference evidence="1 2" key="1">
    <citation type="journal article" date="2017" name="Antonie Van Leeuwenhoek">
        <title>Rhizobium rhizosphaerae sp. nov., a novel species isolated from rice rhizosphere.</title>
        <authorList>
            <person name="Zhao J.J."/>
            <person name="Zhang J."/>
            <person name="Zhang R.J."/>
            <person name="Zhang C.W."/>
            <person name="Yin H.Q."/>
            <person name="Zhang X.X."/>
        </authorList>
    </citation>
    <scope>NUCLEOTIDE SEQUENCE [LARGE SCALE GENOMIC DNA]</scope>
    <source>
        <strain evidence="1 2">BSs20135</strain>
    </source>
</reference>
<keyword evidence="2" id="KW-1185">Reference proteome</keyword>
<dbReference type="EMBL" id="BAEO01000062">
    <property type="protein sequence ID" value="GAC21244.1"/>
    <property type="molecule type" value="Genomic_DNA"/>
</dbReference>
<dbReference type="RefSeq" id="WP_007623967.1">
    <property type="nucleotide sequence ID" value="NZ_BAEO01000062.1"/>
</dbReference>
<evidence type="ECO:0000313" key="1">
    <source>
        <dbReference type="EMBL" id="GAC21244.1"/>
    </source>
</evidence>
<dbReference type="Gene3D" id="3.10.450.710">
    <property type="entry name" value="Tgt2/MlaC"/>
    <property type="match status" value="1"/>
</dbReference>
<dbReference type="PANTHER" id="PTHR36573">
    <property type="entry name" value="INTERMEMBRANE PHOSPHOLIPID TRANSPORT SYSTEM BINDING PROTEIN MLAC"/>
    <property type="match status" value="1"/>
</dbReference>
<dbReference type="PANTHER" id="PTHR36573:SF1">
    <property type="entry name" value="INTERMEMBRANE PHOSPHOLIPID TRANSPORT SYSTEM BINDING PROTEIN MLAC"/>
    <property type="match status" value="1"/>
</dbReference>
<protein>
    <submittedName>
        <fullName evidence="1">Probable phospholipid-binding protein mlaC</fullName>
    </submittedName>
</protein>
<dbReference type="eggNOG" id="COG2854">
    <property type="taxonomic scope" value="Bacteria"/>
</dbReference>
<comment type="caution">
    <text evidence="1">The sequence shown here is derived from an EMBL/GenBank/DDBJ whole genome shotgun (WGS) entry which is preliminary data.</text>
</comment>
<dbReference type="InterPro" id="IPR042245">
    <property type="entry name" value="Tgt2/MlaC_sf"/>
</dbReference>
<sequence length="219" mass="24912">MNTKFFKIIRELSQSVLLILVTVLANSSYAETVNPQVLLEKVTKATFERIELEQPSIQSNPDHLRVIIEQELMPYIDHKFAAFKVLGSQFRSVPKDKIPEYVDEFKEYLVSSFAVVLANYGGQELVFEPVKDAGNQNDMTIKAIIRKAGTPDIRVSFKLRKNKKTQEWKTYDLVAEGISLLSSKRNEFASMIRQEGIQAVIDEMRSKNNKPLNIASNGN</sequence>
<gene>
    <name evidence="1" type="primary">mlaC</name>
    <name evidence="1" type="ORF">GARC_4302</name>
</gene>
<dbReference type="PIRSF" id="PIRSF004649">
    <property type="entry name" value="MlaC"/>
    <property type="match status" value="1"/>
</dbReference>